<sequence>MIGGIYRDRVTAAYAARVRRDLVAQLGLPAHQADPYPLYDRIRERGPLTPTAQGNLISATHAVCSDVVRRRDLVVFRPEQPGDDPLPREMLDLSLLEMDPPEHTRLRRLVAPAFTPRRMAGYEVLIERRIDQLLDAVDPRAGFDLVDDFASPLPIAVISALLGVSDVDEKEFAAYGATLATALDGISSIGHLRRLLQAQRQLRTIFTDLFARRTADPQEDIVSALLTEQSADITPAILGPLCRLLLVAGFETTVNAIGNGVRALLADPEQWQLLVEDPDRAPAVAEEVLRYDPPVQVTARMAREDTEVAGVPVARGRAVVLLLAGANRDPAAFPSPNAFDLTRTAGADHLAFSGGIHYCLGAPLARLELAAAFRALARRLPTLRLAGPVTMQRSTAIHGPLHVPVAA</sequence>
<accession>A0ABP7CXX5</accession>
<dbReference type="PANTHER" id="PTHR46696">
    <property type="entry name" value="P450, PUTATIVE (EUROFUNG)-RELATED"/>
    <property type="match status" value="1"/>
</dbReference>
<keyword evidence="2" id="KW-0479">Metal-binding</keyword>
<keyword evidence="2" id="KW-0560">Oxidoreductase</keyword>
<organism evidence="3 4">
    <name type="scientific">Microlunatus aurantiacus</name>
    <dbReference type="NCBI Taxonomy" id="446786"/>
    <lineage>
        <taxon>Bacteria</taxon>
        <taxon>Bacillati</taxon>
        <taxon>Actinomycetota</taxon>
        <taxon>Actinomycetes</taxon>
        <taxon>Propionibacteriales</taxon>
        <taxon>Propionibacteriaceae</taxon>
        <taxon>Microlunatus</taxon>
    </lineage>
</organism>
<proteinExistence type="inferred from homology"/>
<keyword evidence="2" id="KW-0503">Monooxygenase</keyword>
<dbReference type="SUPFAM" id="SSF48264">
    <property type="entry name" value="Cytochrome P450"/>
    <property type="match status" value="1"/>
</dbReference>
<dbReference type="PRINTS" id="PR00359">
    <property type="entry name" value="BP450"/>
</dbReference>
<keyword evidence="2" id="KW-0349">Heme</keyword>
<comment type="caution">
    <text evidence="3">The sequence shown here is derived from an EMBL/GenBank/DDBJ whole genome shotgun (WGS) entry which is preliminary data.</text>
</comment>
<evidence type="ECO:0000256" key="1">
    <source>
        <dbReference type="ARBA" id="ARBA00010617"/>
    </source>
</evidence>
<evidence type="ECO:0000313" key="4">
    <source>
        <dbReference type="Proteomes" id="UP001500051"/>
    </source>
</evidence>
<dbReference type="CDD" id="cd20625">
    <property type="entry name" value="CYP164-like"/>
    <property type="match status" value="1"/>
</dbReference>
<evidence type="ECO:0000313" key="3">
    <source>
        <dbReference type="EMBL" id="GAA3697081.1"/>
    </source>
</evidence>
<protein>
    <submittedName>
        <fullName evidence="3">Cytochrome P450</fullName>
    </submittedName>
</protein>
<dbReference type="Proteomes" id="UP001500051">
    <property type="component" value="Unassembled WGS sequence"/>
</dbReference>
<gene>
    <name evidence="3" type="ORF">GCM10022204_11270</name>
</gene>
<dbReference type="InterPro" id="IPR001128">
    <property type="entry name" value="Cyt_P450"/>
</dbReference>
<dbReference type="PRINTS" id="PR00385">
    <property type="entry name" value="P450"/>
</dbReference>
<dbReference type="PANTHER" id="PTHR46696:SF1">
    <property type="entry name" value="CYTOCHROME P450 YJIB-RELATED"/>
    <property type="match status" value="1"/>
</dbReference>
<keyword evidence="4" id="KW-1185">Reference proteome</keyword>
<dbReference type="EMBL" id="BAAAYX010000003">
    <property type="protein sequence ID" value="GAA3697081.1"/>
    <property type="molecule type" value="Genomic_DNA"/>
</dbReference>
<keyword evidence="2" id="KW-0408">Iron</keyword>
<name>A0ABP7CXX5_9ACTN</name>
<dbReference type="Gene3D" id="1.10.630.10">
    <property type="entry name" value="Cytochrome P450"/>
    <property type="match status" value="1"/>
</dbReference>
<dbReference type="PROSITE" id="PS00086">
    <property type="entry name" value="CYTOCHROME_P450"/>
    <property type="match status" value="1"/>
</dbReference>
<dbReference type="InterPro" id="IPR017972">
    <property type="entry name" value="Cyt_P450_CS"/>
</dbReference>
<dbReference type="InterPro" id="IPR036396">
    <property type="entry name" value="Cyt_P450_sf"/>
</dbReference>
<comment type="similarity">
    <text evidence="1 2">Belongs to the cytochrome P450 family.</text>
</comment>
<reference evidence="4" key="1">
    <citation type="journal article" date="2019" name="Int. J. Syst. Evol. Microbiol.">
        <title>The Global Catalogue of Microorganisms (GCM) 10K type strain sequencing project: providing services to taxonomists for standard genome sequencing and annotation.</title>
        <authorList>
            <consortium name="The Broad Institute Genomics Platform"/>
            <consortium name="The Broad Institute Genome Sequencing Center for Infectious Disease"/>
            <person name="Wu L."/>
            <person name="Ma J."/>
        </authorList>
    </citation>
    <scope>NUCLEOTIDE SEQUENCE [LARGE SCALE GENOMIC DNA]</scope>
    <source>
        <strain evidence="4">JCM 16548</strain>
    </source>
</reference>
<evidence type="ECO:0000256" key="2">
    <source>
        <dbReference type="RuleBase" id="RU000461"/>
    </source>
</evidence>
<dbReference type="Pfam" id="PF00067">
    <property type="entry name" value="p450"/>
    <property type="match status" value="1"/>
</dbReference>
<dbReference type="InterPro" id="IPR002397">
    <property type="entry name" value="Cyt_P450_B"/>
</dbReference>